<organism evidence="2 3">
    <name type="scientific">Fibrobacter succinogenes</name>
    <name type="common">Bacteroides succinogenes</name>
    <dbReference type="NCBI Taxonomy" id="833"/>
    <lineage>
        <taxon>Bacteria</taxon>
        <taxon>Pseudomonadati</taxon>
        <taxon>Fibrobacterota</taxon>
        <taxon>Fibrobacteria</taxon>
        <taxon>Fibrobacterales</taxon>
        <taxon>Fibrobacteraceae</taxon>
        <taxon>Fibrobacter</taxon>
    </lineage>
</organism>
<reference evidence="2 3" key="1">
    <citation type="submission" date="2017-08" db="EMBL/GenBank/DDBJ databases">
        <authorList>
            <person name="de Groot N.N."/>
        </authorList>
    </citation>
    <scope>NUCLEOTIDE SEQUENCE [LARGE SCALE GENOMIC DNA]</scope>
    <source>
        <strain evidence="2 3">HM2</strain>
    </source>
</reference>
<dbReference type="PANTHER" id="PTHR38482:SF1">
    <property type="entry name" value="DMT FAMILY PROTEIN"/>
    <property type="match status" value="1"/>
</dbReference>
<evidence type="ECO:0000313" key="3">
    <source>
        <dbReference type="Proteomes" id="UP000255423"/>
    </source>
</evidence>
<dbReference type="Proteomes" id="UP000255423">
    <property type="component" value="Unassembled WGS sequence"/>
</dbReference>
<dbReference type="InterPro" id="IPR007437">
    <property type="entry name" value="DUF486"/>
</dbReference>
<dbReference type="EMBL" id="UHJL01000001">
    <property type="protein sequence ID" value="SUQ19127.1"/>
    <property type="molecule type" value="Genomic_DNA"/>
</dbReference>
<dbReference type="AlphaFoldDB" id="A0A380RVV1"/>
<gene>
    <name evidence="2" type="ORF">SAMN05661053_0354</name>
</gene>
<evidence type="ECO:0000313" key="2">
    <source>
        <dbReference type="EMBL" id="SUQ19127.1"/>
    </source>
</evidence>
<protein>
    <recommendedName>
        <fullName evidence="4">DMT family protein</fullName>
    </recommendedName>
</protein>
<keyword evidence="1" id="KW-1133">Transmembrane helix</keyword>
<feature type="transmembrane region" description="Helical" evidence="1">
    <location>
        <begin position="104"/>
        <end position="122"/>
    </location>
</feature>
<feature type="transmembrane region" description="Helical" evidence="1">
    <location>
        <begin position="79"/>
        <end position="98"/>
    </location>
</feature>
<dbReference type="PIRSF" id="PIRSF021239">
    <property type="entry name" value="UCP021239"/>
    <property type="match status" value="1"/>
</dbReference>
<accession>A0A380RVV1</accession>
<sequence length="123" mass="13857">MKAGIFTILLLCCSNIFMTFAWYGNLKLKEMHISTDWPLILVILASWGIALLEYSFMIPANNIGSRINGGPFSLMQLKIIQEAISLTVFTTIAVTVFHTETLQWNHIVAFLLIIAAVFFAFLK</sequence>
<evidence type="ECO:0000256" key="1">
    <source>
        <dbReference type="SAM" id="Phobius"/>
    </source>
</evidence>
<keyword evidence="1" id="KW-0472">Membrane</keyword>
<dbReference type="Pfam" id="PF04342">
    <property type="entry name" value="DMT_6"/>
    <property type="match status" value="1"/>
</dbReference>
<dbReference type="RefSeq" id="WP_088659384.1">
    <property type="nucleotide sequence ID" value="NZ_UHJL01000001.1"/>
</dbReference>
<proteinExistence type="predicted"/>
<name>A0A380RVV1_FIBSU</name>
<keyword evidence="1" id="KW-0812">Transmembrane</keyword>
<feature type="transmembrane region" description="Helical" evidence="1">
    <location>
        <begin position="37"/>
        <end position="58"/>
    </location>
</feature>
<evidence type="ECO:0008006" key="4">
    <source>
        <dbReference type="Google" id="ProtNLM"/>
    </source>
</evidence>
<dbReference type="PANTHER" id="PTHR38482">
    <property type="entry name" value="DMT FAMILY PROTEIN"/>
    <property type="match status" value="1"/>
</dbReference>